<sequence>MAERPTAQWRGRVAAQAAAIAAGTLDPGVAYAAELFPEDMLGQTDEVLARFEADVAGLVNARWEPATDTEIFEVVERTVKALNAVNARFGEAAYETGEREELCAYIEAVLDEAGIDVDALAGRHRMTRHEITDEWREW</sequence>
<reference evidence="2" key="1">
    <citation type="journal article" date="2019" name="Int. J. Syst. Evol. Microbiol.">
        <title>The Global Catalogue of Microorganisms (GCM) 10K type strain sequencing project: providing services to taxonomists for standard genome sequencing and annotation.</title>
        <authorList>
            <consortium name="The Broad Institute Genomics Platform"/>
            <consortium name="The Broad Institute Genome Sequencing Center for Infectious Disease"/>
            <person name="Wu L."/>
            <person name="Ma J."/>
        </authorList>
    </citation>
    <scope>NUCLEOTIDE SEQUENCE [LARGE SCALE GENOMIC DNA]</scope>
    <source>
        <strain evidence="2">JCM 15933</strain>
    </source>
</reference>
<dbReference type="EMBL" id="BAAAQD010000034">
    <property type="protein sequence ID" value="GAA1564479.1"/>
    <property type="molecule type" value="Genomic_DNA"/>
</dbReference>
<evidence type="ECO:0000313" key="2">
    <source>
        <dbReference type="Proteomes" id="UP001501470"/>
    </source>
</evidence>
<gene>
    <name evidence="1" type="ORF">GCM10009827_102590</name>
</gene>
<comment type="caution">
    <text evidence="1">The sequence shown here is derived from an EMBL/GenBank/DDBJ whole genome shotgun (WGS) entry which is preliminary data.</text>
</comment>
<organism evidence="1 2">
    <name type="scientific">Dactylosporangium maewongense</name>
    <dbReference type="NCBI Taxonomy" id="634393"/>
    <lineage>
        <taxon>Bacteria</taxon>
        <taxon>Bacillati</taxon>
        <taxon>Actinomycetota</taxon>
        <taxon>Actinomycetes</taxon>
        <taxon>Micromonosporales</taxon>
        <taxon>Micromonosporaceae</taxon>
        <taxon>Dactylosporangium</taxon>
    </lineage>
</organism>
<name>A0ABP4NMW4_9ACTN</name>
<proteinExistence type="predicted"/>
<accession>A0ABP4NMW4</accession>
<evidence type="ECO:0000313" key="1">
    <source>
        <dbReference type="EMBL" id="GAA1564479.1"/>
    </source>
</evidence>
<protein>
    <submittedName>
        <fullName evidence="1">Uncharacterized protein</fullName>
    </submittedName>
</protein>
<dbReference type="Proteomes" id="UP001501470">
    <property type="component" value="Unassembled WGS sequence"/>
</dbReference>
<dbReference type="RefSeq" id="WP_344512746.1">
    <property type="nucleotide sequence ID" value="NZ_BAAAQD010000034.1"/>
</dbReference>
<keyword evidence="2" id="KW-1185">Reference proteome</keyword>